<gene>
    <name evidence="1" type="ORF">MNBD_GAMMA17-1944</name>
</gene>
<sequence>MMIPPITGLNSREFTDTLGNAQHYSNHSEFSDYQLTSQIKTVVAV</sequence>
<name>A0A3B0Z656_9ZZZZ</name>
<evidence type="ECO:0000313" key="1">
    <source>
        <dbReference type="EMBL" id="VAW88935.1"/>
    </source>
</evidence>
<proteinExistence type="predicted"/>
<dbReference type="AlphaFoldDB" id="A0A3B0Z656"/>
<dbReference type="EMBL" id="UOFQ01000113">
    <property type="protein sequence ID" value="VAW88935.1"/>
    <property type="molecule type" value="Genomic_DNA"/>
</dbReference>
<accession>A0A3B0Z656</accession>
<protein>
    <submittedName>
        <fullName evidence="1">Uncharacterized protein</fullName>
    </submittedName>
</protein>
<organism evidence="1">
    <name type="scientific">hydrothermal vent metagenome</name>
    <dbReference type="NCBI Taxonomy" id="652676"/>
    <lineage>
        <taxon>unclassified sequences</taxon>
        <taxon>metagenomes</taxon>
        <taxon>ecological metagenomes</taxon>
    </lineage>
</organism>
<reference evidence="1" key="1">
    <citation type="submission" date="2018-06" db="EMBL/GenBank/DDBJ databases">
        <authorList>
            <person name="Zhirakovskaya E."/>
        </authorList>
    </citation>
    <scope>NUCLEOTIDE SEQUENCE</scope>
</reference>